<comment type="caution">
    <text evidence="2">The sequence shown here is derived from an EMBL/GenBank/DDBJ whole genome shotgun (WGS) entry which is preliminary data.</text>
</comment>
<evidence type="ECO:0000313" key="1">
    <source>
        <dbReference type="EMBL" id="MCX4145556.1"/>
    </source>
</evidence>
<dbReference type="Proteomes" id="UP001242288">
    <property type="component" value="Unassembled WGS sequence"/>
</dbReference>
<organism evidence="2 4">
    <name type="scientific">Paraburkholderia madseniana</name>
    <dbReference type="NCBI Taxonomy" id="2599607"/>
    <lineage>
        <taxon>Bacteria</taxon>
        <taxon>Pseudomonadati</taxon>
        <taxon>Pseudomonadota</taxon>
        <taxon>Betaproteobacteria</taxon>
        <taxon>Burkholderiales</taxon>
        <taxon>Burkholderiaceae</taxon>
        <taxon>Paraburkholderia</taxon>
    </lineage>
</organism>
<evidence type="ECO:0000313" key="4">
    <source>
        <dbReference type="Proteomes" id="UP001242288"/>
    </source>
</evidence>
<gene>
    <name evidence="2" type="ORF">NIE36_09270</name>
    <name evidence="1" type="ORF">OSB80_09290</name>
</gene>
<accession>A0AAP5BBF8</accession>
<keyword evidence="3" id="KW-1185">Reference proteome</keyword>
<dbReference type="EMBL" id="JAMXWF010000006">
    <property type="protein sequence ID" value="MDQ6407385.1"/>
    <property type="molecule type" value="Genomic_DNA"/>
</dbReference>
<dbReference type="Proteomes" id="UP001209412">
    <property type="component" value="Unassembled WGS sequence"/>
</dbReference>
<sequence>MEPTFPMPMGIKNEARWRKHCRKIHARAKDLLSGRLGVIETARAMSPLASSTRAENEPEFQLFRAITSETNHLPVGEVRAYWAPYALAREEIHIQAAEDCWREQAMAAAARLVERYKWAVKREISRAPLL</sequence>
<protein>
    <submittedName>
        <fullName evidence="2">Uncharacterized protein</fullName>
    </submittedName>
</protein>
<evidence type="ECO:0000313" key="2">
    <source>
        <dbReference type="EMBL" id="MDQ6407385.1"/>
    </source>
</evidence>
<proteinExistence type="predicted"/>
<dbReference type="EMBL" id="JAPKHW010000006">
    <property type="protein sequence ID" value="MCX4145556.1"/>
    <property type="molecule type" value="Genomic_DNA"/>
</dbReference>
<dbReference type="AlphaFoldDB" id="A0AAP5BBF8"/>
<name>A0AAP5BBF8_9BURK</name>
<evidence type="ECO:0000313" key="3">
    <source>
        <dbReference type="Proteomes" id="UP001209412"/>
    </source>
</evidence>
<reference evidence="2" key="1">
    <citation type="submission" date="2022-06" db="EMBL/GenBank/DDBJ databases">
        <title>PHB producers.</title>
        <authorList>
            <person name="Besaury L."/>
        </authorList>
    </citation>
    <scope>NUCLEOTIDE SEQUENCE</scope>
    <source>
        <strain evidence="2 3">SEWS6</strain>
    </source>
</reference>
<dbReference type="RefSeq" id="WP_266257394.1">
    <property type="nucleotide sequence ID" value="NZ_JAMXWF010000006.1"/>
</dbReference>